<dbReference type="AlphaFoldDB" id="A0AA46NLM6"/>
<gene>
    <name evidence="1" type="ORF">LSO60_07180</name>
</gene>
<protein>
    <submittedName>
        <fullName evidence="1">Cell envelope integrity protein TolA</fullName>
    </submittedName>
</protein>
<dbReference type="Proteomes" id="UP001164064">
    <property type="component" value="Chromosome"/>
</dbReference>
<sequence length="163" mass="18353">MKYWIIAAITLVVGVFYFIHQSNEADSERLKQAEIAYKQKISQEKAAEVQAKKDIAEQKAQAELSRIKENQLAAQKQSESQKAQITLAETKVREKLLDPDSAKFRNQNGNCGEVNSKNRMGGYVGFSRYIYFPDDGTVAIESDASDSIYTTNIMNSLWKAKCS</sequence>
<dbReference type="RefSeq" id="WP_263513226.1">
    <property type="nucleotide sequence ID" value="NZ_CP089051.1"/>
</dbReference>
<evidence type="ECO:0000313" key="1">
    <source>
        <dbReference type="EMBL" id="UYF73027.1"/>
    </source>
</evidence>
<accession>A0AA46NLM6</accession>
<dbReference type="EMBL" id="CP089051">
    <property type="protein sequence ID" value="UYF73027.1"/>
    <property type="molecule type" value="Genomic_DNA"/>
</dbReference>
<name>A0AA46NLM6_9GAMM</name>
<reference evidence="1" key="1">
    <citation type="journal article" date="2022" name="J Glob Antimicrob Resist">
        <title>Comparative analysis of IMP-4- and OXA-58-containing plasmids of three carbapenemase-producing Acinetobacter ursingii strains in the Netherlands.</title>
        <authorList>
            <person name="Hendrickx A.P.A."/>
            <person name="Schade R.P."/>
            <person name="Landman F."/>
            <person name="Bosch T."/>
            <person name="Schouls L.M."/>
            <person name="van Dijk K."/>
        </authorList>
    </citation>
    <scope>NUCLEOTIDE SEQUENCE</scope>
    <source>
        <strain evidence="1">RIVM_C010559</strain>
    </source>
</reference>
<proteinExistence type="predicted"/>
<evidence type="ECO:0000313" key="2">
    <source>
        <dbReference type="Proteomes" id="UP001164064"/>
    </source>
</evidence>
<organism evidence="1 2">
    <name type="scientific">Acinetobacter ursingii</name>
    <dbReference type="NCBI Taxonomy" id="108980"/>
    <lineage>
        <taxon>Bacteria</taxon>
        <taxon>Pseudomonadati</taxon>
        <taxon>Pseudomonadota</taxon>
        <taxon>Gammaproteobacteria</taxon>
        <taxon>Moraxellales</taxon>
        <taxon>Moraxellaceae</taxon>
        <taxon>Acinetobacter</taxon>
    </lineage>
</organism>